<dbReference type="Proteomes" id="UP000736787">
    <property type="component" value="Unassembled WGS sequence"/>
</dbReference>
<comment type="caution">
    <text evidence="1">The sequence shown here is derived from an EMBL/GenBank/DDBJ whole genome shotgun (WGS) entry which is preliminary data.</text>
</comment>
<gene>
    <name evidence="1" type="ORF">PC117_g14090</name>
</gene>
<protein>
    <submittedName>
        <fullName evidence="1">Uncharacterized protein</fullName>
    </submittedName>
</protein>
<name>A0A8T1CWD3_9STRA</name>
<organism evidence="1 2">
    <name type="scientific">Phytophthora cactorum</name>
    <dbReference type="NCBI Taxonomy" id="29920"/>
    <lineage>
        <taxon>Eukaryota</taxon>
        <taxon>Sar</taxon>
        <taxon>Stramenopiles</taxon>
        <taxon>Oomycota</taxon>
        <taxon>Peronosporomycetes</taxon>
        <taxon>Peronosporales</taxon>
        <taxon>Peronosporaceae</taxon>
        <taxon>Phytophthora</taxon>
    </lineage>
</organism>
<accession>A0A8T1CWD3</accession>
<sequence>MAPIVATKRVIDRGGVRVGDGANDADGDLHSVFKSECPVAPWMKMPAALPRAFHKHRVMVLTALSLRGRSKLRRSAERCTAYSFWWSNNAAALANKDIFGILQIT</sequence>
<evidence type="ECO:0000313" key="1">
    <source>
        <dbReference type="EMBL" id="KAG2929082.1"/>
    </source>
</evidence>
<dbReference type="EMBL" id="RCMK01000431">
    <property type="protein sequence ID" value="KAG2929082.1"/>
    <property type="molecule type" value="Genomic_DNA"/>
</dbReference>
<proteinExistence type="predicted"/>
<reference evidence="1" key="1">
    <citation type="submission" date="2018-10" db="EMBL/GenBank/DDBJ databases">
        <title>Effector identification in a new, highly contiguous assembly of the strawberry crown rot pathogen Phytophthora cactorum.</title>
        <authorList>
            <person name="Armitage A.D."/>
            <person name="Nellist C.F."/>
            <person name="Bates H."/>
            <person name="Vickerstaff R.J."/>
            <person name="Harrison R.J."/>
        </authorList>
    </citation>
    <scope>NUCLEOTIDE SEQUENCE</scope>
    <source>
        <strain evidence="1">4040</strain>
    </source>
</reference>
<evidence type="ECO:0000313" key="2">
    <source>
        <dbReference type="Proteomes" id="UP000736787"/>
    </source>
</evidence>
<dbReference type="AlphaFoldDB" id="A0A8T1CWD3"/>